<dbReference type="PANTHER" id="PTHR15817:SF2">
    <property type="entry name" value="SIMILAR TO RIKEN CDNA 2300002M23"/>
    <property type="match status" value="1"/>
</dbReference>
<dbReference type="PANTHER" id="PTHR15817">
    <property type="entry name" value="STG PROTEIN"/>
    <property type="match status" value="1"/>
</dbReference>
<dbReference type="InParanoid" id="A0A2Y9EAQ3"/>
<name>A0A2Y9EAQ3_TRIMA</name>
<feature type="chain" id="PRO_5016063128" evidence="2">
    <location>
        <begin position="27"/>
        <end position="330"/>
    </location>
</feature>
<sequence length="330" mass="35021">MQGRMAGSWALLGLLLVCLHLPGLFARSISAVEEKLPQDLGINLPLLGQPSLARTSNSEQPQPKSDAGSNGLAKGLLKPKMSPYDGSQAAKGFSVQNWLSPEGLPSVDSWSPEGPWPVMPAAVEDHPWDVLLEGLSYLTSAAALPLSSGPMPEGPSAHFADAPPDASLLHQDSELRWPPRSSPLEAQGEVPAQHPLCSLMNRICQSLLPGLPWGTLNPCVSWGSGHPGTGWGTRRMPSSHAGCWGINNQYPGSSWGNINRYPDGSLGNSNQHPGGSWGNINQYPGATWGNIHLPSGNNNQFPSRILRPPGSSWNIPAGFPSSQDPGSQWG</sequence>
<feature type="compositionally biased region" description="Polar residues" evidence="1">
    <location>
        <begin position="52"/>
        <end position="63"/>
    </location>
</feature>
<feature type="region of interest" description="Disordered" evidence="1">
    <location>
        <begin position="51"/>
        <end position="81"/>
    </location>
</feature>
<reference evidence="4" key="1">
    <citation type="submission" date="2025-08" db="UniProtKB">
        <authorList>
            <consortium name="RefSeq"/>
        </authorList>
    </citation>
    <scope>IDENTIFICATION</scope>
</reference>
<evidence type="ECO:0000313" key="3">
    <source>
        <dbReference type="Proteomes" id="UP000248480"/>
    </source>
</evidence>
<dbReference type="AlphaFoldDB" id="A0A2Y9EAQ3"/>
<dbReference type="KEGG" id="tmu:101349173"/>
<keyword evidence="3" id="KW-1185">Reference proteome</keyword>
<evidence type="ECO:0000256" key="1">
    <source>
        <dbReference type="SAM" id="MobiDB-lite"/>
    </source>
</evidence>
<dbReference type="GO" id="GO:0031012">
    <property type="term" value="C:extracellular matrix"/>
    <property type="evidence" value="ECO:0007669"/>
    <property type="project" value="TreeGrafter"/>
</dbReference>
<dbReference type="RefSeq" id="XP_004390457.1">
    <property type="nucleotide sequence ID" value="XM_004390400.1"/>
</dbReference>
<evidence type="ECO:0000256" key="2">
    <source>
        <dbReference type="SAM" id="SignalP"/>
    </source>
</evidence>
<dbReference type="CTD" id="101664368"/>
<protein>
    <submittedName>
        <fullName evidence="4">Uncharacterized protein C6orf15 homolog</fullName>
    </submittedName>
</protein>
<organism evidence="3 4">
    <name type="scientific">Trichechus manatus latirostris</name>
    <name type="common">Florida manatee</name>
    <dbReference type="NCBI Taxonomy" id="127582"/>
    <lineage>
        <taxon>Eukaryota</taxon>
        <taxon>Metazoa</taxon>
        <taxon>Chordata</taxon>
        <taxon>Craniata</taxon>
        <taxon>Vertebrata</taxon>
        <taxon>Euteleostomi</taxon>
        <taxon>Mammalia</taxon>
        <taxon>Eutheria</taxon>
        <taxon>Afrotheria</taxon>
        <taxon>Sirenia</taxon>
        <taxon>Trichechidae</taxon>
        <taxon>Trichechus</taxon>
    </lineage>
</organism>
<keyword evidence="2" id="KW-0732">Signal</keyword>
<evidence type="ECO:0000313" key="4">
    <source>
        <dbReference type="RefSeq" id="XP_004390457.1"/>
    </source>
</evidence>
<dbReference type="STRING" id="127582.A0A2Y9EAQ3"/>
<gene>
    <name evidence="4" type="primary">CUNH6orf15</name>
</gene>
<dbReference type="GO" id="GO:0030198">
    <property type="term" value="P:extracellular matrix organization"/>
    <property type="evidence" value="ECO:0007669"/>
    <property type="project" value="TreeGrafter"/>
</dbReference>
<dbReference type="Proteomes" id="UP000248480">
    <property type="component" value="Unplaced"/>
</dbReference>
<dbReference type="InterPro" id="IPR026135">
    <property type="entry name" value="C6orf15"/>
</dbReference>
<proteinExistence type="predicted"/>
<dbReference type="OrthoDB" id="9446516at2759"/>
<accession>A0A2Y9EAQ3</accession>
<dbReference type="Pfam" id="PF15809">
    <property type="entry name" value="STG"/>
    <property type="match status" value="1"/>
</dbReference>
<dbReference type="GeneID" id="101349173"/>
<feature type="signal peptide" evidence="2">
    <location>
        <begin position="1"/>
        <end position="26"/>
    </location>
</feature>